<proteinExistence type="predicted"/>
<reference evidence="2" key="1">
    <citation type="journal article" date="2019" name="Sci. Rep.">
        <title>Draft genome of Tanacetum cinerariifolium, the natural source of mosquito coil.</title>
        <authorList>
            <person name="Yamashiro T."/>
            <person name="Shiraishi A."/>
            <person name="Satake H."/>
            <person name="Nakayama K."/>
        </authorList>
    </citation>
    <scope>NUCLEOTIDE SEQUENCE</scope>
</reference>
<dbReference type="AlphaFoldDB" id="A0A699KH98"/>
<organism evidence="2">
    <name type="scientific">Tanacetum cinerariifolium</name>
    <name type="common">Dalmatian daisy</name>
    <name type="synonym">Chrysanthemum cinerariifolium</name>
    <dbReference type="NCBI Taxonomy" id="118510"/>
    <lineage>
        <taxon>Eukaryota</taxon>
        <taxon>Viridiplantae</taxon>
        <taxon>Streptophyta</taxon>
        <taxon>Embryophyta</taxon>
        <taxon>Tracheophyta</taxon>
        <taxon>Spermatophyta</taxon>
        <taxon>Magnoliopsida</taxon>
        <taxon>eudicotyledons</taxon>
        <taxon>Gunneridae</taxon>
        <taxon>Pentapetalae</taxon>
        <taxon>asterids</taxon>
        <taxon>campanulids</taxon>
        <taxon>Asterales</taxon>
        <taxon>Asteraceae</taxon>
        <taxon>Asteroideae</taxon>
        <taxon>Anthemideae</taxon>
        <taxon>Anthemidinae</taxon>
        <taxon>Tanacetum</taxon>
    </lineage>
</organism>
<feature type="coiled-coil region" evidence="1">
    <location>
        <begin position="13"/>
        <end position="40"/>
    </location>
</feature>
<sequence length="170" mass="19506">MKETEVPSPSSEVLDLEKSKTAQAKEIANLKKRVKKLERKKKSRTLGLKRLWKVGSTTRVESSEDKESLSDQEDAFKQERMIDNIDQDAKDKGKGIMVEPKKPLKKKDQIAFDEEVARNLEARMKAEIEAKERIARKKDEGNIAVVEQWDEVQAKIDADIELAQKLQTEE</sequence>
<name>A0A699KH98_TANCI</name>
<evidence type="ECO:0000313" key="2">
    <source>
        <dbReference type="EMBL" id="GFA94736.1"/>
    </source>
</evidence>
<keyword evidence="1" id="KW-0175">Coiled coil</keyword>
<evidence type="ECO:0000256" key="1">
    <source>
        <dbReference type="SAM" id="Coils"/>
    </source>
</evidence>
<dbReference type="EMBL" id="BKCJ010519832">
    <property type="protein sequence ID" value="GFA94736.1"/>
    <property type="molecule type" value="Genomic_DNA"/>
</dbReference>
<protein>
    <submittedName>
        <fullName evidence="2">Uncharacterized protein</fullName>
    </submittedName>
</protein>
<accession>A0A699KH98</accession>
<comment type="caution">
    <text evidence="2">The sequence shown here is derived from an EMBL/GenBank/DDBJ whole genome shotgun (WGS) entry which is preliminary data.</text>
</comment>
<gene>
    <name evidence="2" type="ORF">Tci_666708</name>
</gene>